<sequence length="372" mass="41819">MALGMTTKCQRRIYDDVESQFVGVESASSPRALTGQWPCIGSYWKPKGQSPEVVFMLCHHSADFSNHYLSGPLAHRGFGVLGYGIRYRQMEEKFVLERALDDIAAGTKWLVENTSMKKLVFIGNSGGGSLMAAFQAKAEKDPSLKGGDAFIFLNAHPGRPEAITMYLDPSVLDEDDPAKRDPSLDMYNKANGPPYSEEFQKRYREAQRQRNHRITAWAKSELKRLNEAGIADRIFSVNRTFADLRFLDMTIDPSEREPNVCFYGDPEKANNGVGLLARACTIETWLSMWSLEESKARFELTASTFSLPTMVIQSTADVGVFPSNAQHIYDMVGSKDKKLEFIPGEHFFEDGQENLDHVADLIAQWTRDTLSM</sequence>
<gene>
    <name evidence="1" type="ORF">H2200_002916</name>
</gene>
<evidence type="ECO:0000313" key="2">
    <source>
        <dbReference type="Proteomes" id="UP001172673"/>
    </source>
</evidence>
<reference evidence="1" key="1">
    <citation type="submission" date="2022-10" db="EMBL/GenBank/DDBJ databases">
        <title>Culturing micro-colonial fungi from biological soil crusts in the Mojave desert and describing Neophaeococcomyces mojavensis, and introducing the new genera and species Taxawa tesnikishii.</title>
        <authorList>
            <person name="Kurbessoian T."/>
            <person name="Stajich J.E."/>
        </authorList>
    </citation>
    <scope>NUCLEOTIDE SEQUENCE</scope>
    <source>
        <strain evidence="1">TK_41</strain>
    </source>
</reference>
<evidence type="ECO:0000313" key="1">
    <source>
        <dbReference type="EMBL" id="KAJ9612975.1"/>
    </source>
</evidence>
<proteinExistence type="predicted"/>
<organism evidence="1 2">
    <name type="scientific">Cladophialophora chaetospira</name>
    <dbReference type="NCBI Taxonomy" id="386627"/>
    <lineage>
        <taxon>Eukaryota</taxon>
        <taxon>Fungi</taxon>
        <taxon>Dikarya</taxon>
        <taxon>Ascomycota</taxon>
        <taxon>Pezizomycotina</taxon>
        <taxon>Eurotiomycetes</taxon>
        <taxon>Chaetothyriomycetidae</taxon>
        <taxon>Chaetothyriales</taxon>
        <taxon>Herpotrichiellaceae</taxon>
        <taxon>Cladophialophora</taxon>
    </lineage>
</organism>
<evidence type="ECO:0008006" key="3">
    <source>
        <dbReference type="Google" id="ProtNLM"/>
    </source>
</evidence>
<dbReference type="Proteomes" id="UP001172673">
    <property type="component" value="Unassembled WGS sequence"/>
</dbReference>
<dbReference type="SUPFAM" id="SSF53474">
    <property type="entry name" value="alpha/beta-Hydrolases"/>
    <property type="match status" value="1"/>
</dbReference>
<dbReference type="InterPro" id="IPR029058">
    <property type="entry name" value="AB_hydrolase_fold"/>
</dbReference>
<dbReference type="AlphaFoldDB" id="A0AA38XGD4"/>
<keyword evidence="2" id="KW-1185">Reference proteome</keyword>
<dbReference type="EMBL" id="JAPDRK010000004">
    <property type="protein sequence ID" value="KAJ9612975.1"/>
    <property type="molecule type" value="Genomic_DNA"/>
</dbReference>
<accession>A0AA38XGD4</accession>
<name>A0AA38XGD4_9EURO</name>
<comment type="caution">
    <text evidence="1">The sequence shown here is derived from an EMBL/GenBank/DDBJ whole genome shotgun (WGS) entry which is preliminary data.</text>
</comment>
<protein>
    <recommendedName>
        <fullName evidence="3">Alpha/beta hydrolase</fullName>
    </recommendedName>
</protein>
<dbReference type="Gene3D" id="3.40.50.1820">
    <property type="entry name" value="alpha/beta hydrolase"/>
    <property type="match status" value="2"/>
</dbReference>